<evidence type="ECO:0000256" key="1">
    <source>
        <dbReference type="ARBA" id="ARBA00008324"/>
    </source>
</evidence>
<comment type="similarity">
    <text evidence="1">Belongs to the thioesterase PaaI family.</text>
</comment>
<dbReference type="InterPro" id="IPR006683">
    <property type="entry name" value="Thioestr_dom"/>
</dbReference>
<dbReference type="CDD" id="cd03443">
    <property type="entry name" value="PaaI_thioesterase"/>
    <property type="match status" value="1"/>
</dbReference>
<dbReference type="NCBIfam" id="TIGR00369">
    <property type="entry name" value="unchar_dom_1"/>
    <property type="match status" value="1"/>
</dbReference>
<gene>
    <name evidence="4" type="ORF">FB550_1266</name>
</gene>
<accession>A0A561CEF1</accession>
<comment type="caution">
    <text evidence="4">The sequence shown here is derived from an EMBL/GenBank/DDBJ whole genome shotgun (WGS) entry which is preliminary data.</text>
</comment>
<evidence type="ECO:0000313" key="4">
    <source>
        <dbReference type="EMBL" id="TWD89609.1"/>
    </source>
</evidence>
<sequence length="138" mass="15259">MKNDLRQIEEKLMENNNFRKLIGVKIEDISEGFAILSLPIRDDLLQSGKVVHGGVLSVLMDSVIGTAVRSVLETDEYSVTAEMNINYFRPAIKGKIFAEGKLMNKGKNLIVGVGDIKDEEGRLLATGRATNAIKKRRA</sequence>
<dbReference type="Pfam" id="PF03061">
    <property type="entry name" value="4HBT"/>
    <property type="match status" value="1"/>
</dbReference>
<keyword evidence="2" id="KW-0378">Hydrolase</keyword>
<protein>
    <submittedName>
        <fullName evidence="4">Acyl-CoA thioesterase</fullName>
    </submittedName>
</protein>
<dbReference type="InterPro" id="IPR003736">
    <property type="entry name" value="PAAI_dom"/>
</dbReference>
<proteinExistence type="inferred from homology"/>
<name>A0A561CEF1_9BACI</name>
<dbReference type="RefSeq" id="WP_144568447.1">
    <property type="nucleotide sequence ID" value="NZ_VIVN01000026.1"/>
</dbReference>
<dbReference type="AlphaFoldDB" id="A0A561CEF1"/>
<evidence type="ECO:0000256" key="2">
    <source>
        <dbReference type="ARBA" id="ARBA00022801"/>
    </source>
</evidence>
<evidence type="ECO:0000313" key="5">
    <source>
        <dbReference type="Proteomes" id="UP000319671"/>
    </source>
</evidence>
<dbReference type="Proteomes" id="UP000319671">
    <property type="component" value="Unassembled WGS sequence"/>
</dbReference>
<dbReference type="EMBL" id="VIVN01000026">
    <property type="protein sequence ID" value="TWD89609.1"/>
    <property type="molecule type" value="Genomic_DNA"/>
</dbReference>
<dbReference type="PANTHER" id="PTHR21660:SF1">
    <property type="entry name" value="ACYL-COENZYME A THIOESTERASE 13"/>
    <property type="match status" value="1"/>
</dbReference>
<organism evidence="4 5">
    <name type="scientific">Neobacillus bataviensis</name>
    <dbReference type="NCBI Taxonomy" id="220685"/>
    <lineage>
        <taxon>Bacteria</taxon>
        <taxon>Bacillati</taxon>
        <taxon>Bacillota</taxon>
        <taxon>Bacilli</taxon>
        <taxon>Bacillales</taxon>
        <taxon>Bacillaceae</taxon>
        <taxon>Neobacillus</taxon>
    </lineage>
</organism>
<dbReference type="Gene3D" id="3.10.129.10">
    <property type="entry name" value="Hotdog Thioesterase"/>
    <property type="match status" value="1"/>
</dbReference>
<dbReference type="SUPFAM" id="SSF54637">
    <property type="entry name" value="Thioesterase/thiol ester dehydrase-isomerase"/>
    <property type="match status" value="1"/>
</dbReference>
<keyword evidence="5" id="KW-1185">Reference proteome</keyword>
<dbReference type="GO" id="GO:0047617">
    <property type="term" value="F:fatty acyl-CoA hydrolase activity"/>
    <property type="evidence" value="ECO:0007669"/>
    <property type="project" value="InterPro"/>
</dbReference>
<feature type="domain" description="Thioesterase" evidence="3">
    <location>
        <begin position="49"/>
        <end position="124"/>
    </location>
</feature>
<dbReference type="InterPro" id="IPR039298">
    <property type="entry name" value="ACOT13"/>
</dbReference>
<dbReference type="InterPro" id="IPR029069">
    <property type="entry name" value="HotDog_dom_sf"/>
</dbReference>
<reference evidence="4 5" key="1">
    <citation type="submission" date="2019-06" db="EMBL/GenBank/DDBJ databases">
        <title>Sorghum-associated microbial communities from plants grown in Nebraska, USA.</title>
        <authorList>
            <person name="Schachtman D."/>
        </authorList>
    </citation>
    <scope>NUCLEOTIDE SEQUENCE [LARGE SCALE GENOMIC DNA]</scope>
    <source>
        <strain evidence="4 5">2482</strain>
    </source>
</reference>
<dbReference type="PANTHER" id="PTHR21660">
    <property type="entry name" value="THIOESTERASE SUPERFAMILY MEMBER-RELATED"/>
    <property type="match status" value="1"/>
</dbReference>
<evidence type="ECO:0000259" key="3">
    <source>
        <dbReference type="Pfam" id="PF03061"/>
    </source>
</evidence>